<reference evidence="10" key="1">
    <citation type="submission" date="2013-07" db="EMBL/GenBank/DDBJ databases">
        <title>The genome of Eucalyptus grandis.</title>
        <authorList>
            <person name="Schmutz J."/>
            <person name="Hayes R."/>
            <person name="Myburg A."/>
            <person name="Tuskan G."/>
            <person name="Grattapaglia D."/>
            <person name="Rokhsar D.S."/>
        </authorList>
    </citation>
    <scope>NUCLEOTIDE SEQUENCE</scope>
    <source>
        <tissue evidence="10">Leaf extractions</tissue>
    </source>
</reference>
<evidence type="ECO:0000256" key="4">
    <source>
        <dbReference type="ARBA" id="ARBA00016175"/>
    </source>
</evidence>
<dbReference type="InterPro" id="IPR042617">
    <property type="entry name" value="CTC1-like"/>
</dbReference>
<comment type="similarity">
    <text evidence="3">Belongs to the CTC1 family.</text>
</comment>
<dbReference type="GO" id="GO:0000781">
    <property type="term" value="C:chromosome, telomeric region"/>
    <property type="evidence" value="ECO:0007669"/>
    <property type="project" value="UniProtKB-SubCell"/>
</dbReference>
<dbReference type="Pfam" id="PF15491">
    <property type="entry name" value="CTC1_2"/>
    <property type="match status" value="1"/>
</dbReference>
<dbReference type="EMBL" id="KK198758">
    <property type="protein sequence ID" value="KCW68777.1"/>
    <property type="molecule type" value="Genomic_DNA"/>
</dbReference>
<dbReference type="InterPro" id="IPR028262">
    <property type="entry name" value="CTC1_plant"/>
</dbReference>
<dbReference type="GO" id="GO:0005634">
    <property type="term" value="C:nucleus"/>
    <property type="evidence" value="ECO:0007669"/>
    <property type="project" value="UniProtKB-SubCell"/>
</dbReference>
<keyword evidence="6" id="KW-0779">Telomere</keyword>
<proteinExistence type="inferred from homology"/>
<dbReference type="GO" id="GO:0003677">
    <property type="term" value="F:DNA binding"/>
    <property type="evidence" value="ECO:0007669"/>
    <property type="project" value="UniProtKB-KW"/>
</dbReference>
<gene>
    <name evidence="10" type="ORF">EUGRSUZ_F02378</name>
</gene>
<dbReference type="PANTHER" id="PTHR14865:SF2">
    <property type="entry name" value="CST COMPLEX SUBUNIT CTC1"/>
    <property type="match status" value="1"/>
</dbReference>
<dbReference type="STRING" id="71139.A0A059BRP2"/>
<accession>A0A059BRP2</accession>
<keyword evidence="7" id="KW-0238">DNA-binding</keyword>
<comment type="subcellular location">
    <subcellularLocation>
        <location evidence="2">Chromosome</location>
        <location evidence="2">Telomere</location>
    </subcellularLocation>
    <subcellularLocation>
        <location evidence="1">Nucleus</location>
    </subcellularLocation>
</comment>
<evidence type="ECO:0000313" key="10">
    <source>
        <dbReference type="EMBL" id="KCW68777.1"/>
    </source>
</evidence>
<dbReference type="GO" id="GO:0000723">
    <property type="term" value="P:telomere maintenance"/>
    <property type="evidence" value="ECO:0007669"/>
    <property type="project" value="InterPro"/>
</dbReference>
<keyword evidence="5" id="KW-0158">Chromosome</keyword>
<evidence type="ECO:0000256" key="3">
    <source>
        <dbReference type="ARBA" id="ARBA00006332"/>
    </source>
</evidence>
<dbReference type="AlphaFoldDB" id="A0A059BRP2"/>
<dbReference type="Gramene" id="KCW68777">
    <property type="protein sequence ID" value="KCW68777"/>
    <property type="gene ID" value="EUGRSUZ_F02378"/>
</dbReference>
<dbReference type="OMA" id="RIGPHLC"/>
<evidence type="ECO:0000256" key="9">
    <source>
        <dbReference type="SAM" id="MobiDB-lite"/>
    </source>
</evidence>
<evidence type="ECO:0000256" key="6">
    <source>
        <dbReference type="ARBA" id="ARBA00022895"/>
    </source>
</evidence>
<evidence type="ECO:0000256" key="8">
    <source>
        <dbReference type="ARBA" id="ARBA00023242"/>
    </source>
</evidence>
<dbReference type="InParanoid" id="A0A059BRP2"/>
<evidence type="ECO:0000256" key="1">
    <source>
        <dbReference type="ARBA" id="ARBA00004123"/>
    </source>
</evidence>
<sequence length="341" mass="36974">MEGSDATVLSISELLRQSRPFSATSSLRSAPRRRRRFSPPPPESSRSEESSAPDSSPRVLTPLDHAAMLVGTVTVPVGDGDGHPSAALKCSSNGTCFQFSDGASRICCDVVDFSAHLLGKRIRVVAFNFIPFKHGGGFLEIIRWSFAQSQGGLRPCSSSSALPLGSGSSSEHCSKAPRLMICGCKLCRSRDVTKVLMENSNGSSGSHVYSVPEFVYFCGPASFWHPAITKLIGDVVVLSGLSKKLVYIGKDESQVMFMTTEKSLLHLLETSSKMLAHERTSNEKTGDCSIYTGLVTGIYMQGMVVELDKKVWLLLTDQQFHPPHSLRVGAVVRTSSSFTQY</sequence>
<keyword evidence="8" id="KW-0539">Nucleus</keyword>
<dbReference type="PANTHER" id="PTHR14865">
    <property type="entry name" value="CST COMPLEX SUBUNIT CTC1"/>
    <property type="match status" value="1"/>
</dbReference>
<name>A0A059BRP2_EUCGR</name>
<organism evidence="10">
    <name type="scientific">Eucalyptus grandis</name>
    <name type="common">Flooded gum</name>
    <dbReference type="NCBI Taxonomy" id="71139"/>
    <lineage>
        <taxon>Eukaryota</taxon>
        <taxon>Viridiplantae</taxon>
        <taxon>Streptophyta</taxon>
        <taxon>Embryophyta</taxon>
        <taxon>Tracheophyta</taxon>
        <taxon>Spermatophyta</taxon>
        <taxon>Magnoliopsida</taxon>
        <taxon>eudicotyledons</taxon>
        <taxon>Gunneridae</taxon>
        <taxon>Pentapetalae</taxon>
        <taxon>rosids</taxon>
        <taxon>malvids</taxon>
        <taxon>Myrtales</taxon>
        <taxon>Myrtaceae</taxon>
        <taxon>Myrtoideae</taxon>
        <taxon>Eucalypteae</taxon>
        <taxon>Eucalyptus</taxon>
    </lineage>
</organism>
<protein>
    <recommendedName>
        <fullName evidence="4">CST complex subunit CTC1</fullName>
    </recommendedName>
</protein>
<evidence type="ECO:0000256" key="5">
    <source>
        <dbReference type="ARBA" id="ARBA00022454"/>
    </source>
</evidence>
<evidence type="ECO:0000256" key="2">
    <source>
        <dbReference type="ARBA" id="ARBA00004574"/>
    </source>
</evidence>
<feature type="region of interest" description="Disordered" evidence="9">
    <location>
        <begin position="20"/>
        <end position="58"/>
    </location>
</feature>
<evidence type="ECO:0000256" key="7">
    <source>
        <dbReference type="ARBA" id="ARBA00023125"/>
    </source>
</evidence>